<proteinExistence type="predicted"/>
<evidence type="ECO:0000259" key="7">
    <source>
        <dbReference type="PROSITE" id="PS50066"/>
    </source>
</evidence>
<dbReference type="Proteomes" id="UP000467840">
    <property type="component" value="Chromosome 1"/>
</dbReference>
<dbReference type="AlphaFoldDB" id="A0A6A6LF41"/>
<reference evidence="9 11" key="1">
    <citation type="journal article" date="2020" name="Mol. Plant">
        <title>The Chromosome-Based Rubber Tree Genome Provides New Insights into Spurge Genome Evolution and Rubber Biosynthesis.</title>
        <authorList>
            <person name="Liu J."/>
            <person name="Shi C."/>
            <person name="Shi C.C."/>
            <person name="Li W."/>
            <person name="Zhang Q.J."/>
            <person name="Zhang Y."/>
            <person name="Li K."/>
            <person name="Lu H.F."/>
            <person name="Shi C."/>
            <person name="Zhu S.T."/>
            <person name="Xiao Z.Y."/>
            <person name="Nan H."/>
            <person name="Yue Y."/>
            <person name="Zhu X.G."/>
            <person name="Wu Y."/>
            <person name="Hong X.N."/>
            <person name="Fan G.Y."/>
            <person name="Tong Y."/>
            <person name="Zhang D."/>
            <person name="Mao C.L."/>
            <person name="Liu Y.L."/>
            <person name="Hao S.J."/>
            <person name="Liu W.Q."/>
            <person name="Lv M.Q."/>
            <person name="Zhang H.B."/>
            <person name="Liu Y."/>
            <person name="Hu-Tang G.R."/>
            <person name="Wang J.P."/>
            <person name="Wang J.H."/>
            <person name="Sun Y.H."/>
            <person name="Ni S.B."/>
            <person name="Chen W.B."/>
            <person name="Zhang X.C."/>
            <person name="Jiao Y.N."/>
            <person name="Eichler E.E."/>
            <person name="Li G.H."/>
            <person name="Liu X."/>
            <person name="Gao L.Z."/>
        </authorList>
    </citation>
    <scope>NUCLEOTIDE SEQUENCE [LARGE SCALE GENOMIC DNA]</scope>
    <source>
        <strain evidence="11">cv. GT1</strain>
        <tissue evidence="9">Leaf</tissue>
    </source>
</reference>
<evidence type="ECO:0000313" key="10">
    <source>
        <dbReference type="EMBL" id="KAF2298953.1"/>
    </source>
</evidence>
<dbReference type="SMART" id="SM00432">
    <property type="entry name" value="MADS"/>
    <property type="match status" value="1"/>
</dbReference>
<evidence type="ECO:0000313" key="11">
    <source>
        <dbReference type="Proteomes" id="UP000467840"/>
    </source>
</evidence>
<dbReference type="Gene3D" id="3.40.1810.10">
    <property type="entry name" value="Transcription factor, MADS-box"/>
    <property type="match status" value="1"/>
</dbReference>
<gene>
    <name evidence="9" type="ORF">GH714_029174</name>
    <name evidence="10" type="ORF">GH714_029317</name>
</gene>
<keyword evidence="2" id="KW-0805">Transcription regulation</keyword>
<evidence type="ECO:0000256" key="4">
    <source>
        <dbReference type="ARBA" id="ARBA00023163"/>
    </source>
</evidence>
<dbReference type="EMBL" id="JAAGAX010000011">
    <property type="protein sequence ID" value="KAF2298953.1"/>
    <property type="molecule type" value="Genomic_DNA"/>
</dbReference>
<organism evidence="9 11">
    <name type="scientific">Hevea brasiliensis</name>
    <name type="common">Para rubber tree</name>
    <name type="synonym">Siphonia brasiliensis</name>
    <dbReference type="NCBI Taxonomy" id="3981"/>
    <lineage>
        <taxon>Eukaryota</taxon>
        <taxon>Viridiplantae</taxon>
        <taxon>Streptophyta</taxon>
        <taxon>Embryophyta</taxon>
        <taxon>Tracheophyta</taxon>
        <taxon>Spermatophyta</taxon>
        <taxon>Magnoliopsida</taxon>
        <taxon>eudicotyledons</taxon>
        <taxon>Gunneridae</taxon>
        <taxon>Pentapetalae</taxon>
        <taxon>rosids</taxon>
        <taxon>fabids</taxon>
        <taxon>Malpighiales</taxon>
        <taxon>Euphorbiaceae</taxon>
        <taxon>Crotonoideae</taxon>
        <taxon>Micrandreae</taxon>
        <taxon>Hevea</taxon>
    </lineage>
</organism>
<evidence type="ECO:0000256" key="3">
    <source>
        <dbReference type="ARBA" id="ARBA00023125"/>
    </source>
</evidence>
<dbReference type="GO" id="GO:0005634">
    <property type="term" value="C:nucleus"/>
    <property type="evidence" value="ECO:0007669"/>
    <property type="project" value="UniProtKB-SubCell"/>
</dbReference>
<dbReference type="GO" id="GO:0003700">
    <property type="term" value="F:DNA-binding transcription factor activity"/>
    <property type="evidence" value="ECO:0007669"/>
    <property type="project" value="InterPro"/>
</dbReference>
<evidence type="ECO:0000256" key="5">
    <source>
        <dbReference type="ARBA" id="ARBA00023242"/>
    </source>
</evidence>
<dbReference type="InterPro" id="IPR002487">
    <property type="entry name" value="TF_Kbox"/>
</dbReference>
<dbReference type="PROSITE" id="PS51297">
    <property type="entry name" value="K_BOX"/>
    <property type="match status" value="1"/>
</dbReference>
<dbReference type="GO" id="GO:0046983">
    <property type="term" value="F:protein dimerization activity"/>
    <property type="evidence" value="ECO:0007669"/>
    <property type="project" value="InterPro"/>
</dbReference>
<evidence type="ECO:0008006" key="12">
    <source>
        <dbReference type="Google" id="ProtNLM"/>
    </source>
</evidence>
<keyword evidence="6" id="KW-0175">Coiled coil</keyword>
<dbReference type="GO" id="GO:0000977">
    <property type="term" value="F:RNA polymerase II transcription regulatory region sequence-specific DNA binding"/>
    <property type="evidence" value="ECO:0007669"/>
    <property type="project" value="InterPro"/>
</dbReference>
<sequence length="278" mass="31933">MGRGRVELKRIENKINRQVTFAKRRNGLLKKAYELSVLCDAEVALIIFSNRGKLYEFCSTSSMAKTIEKYHRCSYAPLEANQSMHDIQNCYQEYLKLKEKVEALQRSQRNLLGEDLGDLNTTDLKQLEHQLDSSLKQIRSTKTQFMLDRLSELQRKEESLLETNNALRKKLEETDAALQSSWEAREQCVQYNHQPTQPDDFANPLQCNRNLRIGQILSLVACSLSAALEFVFVPSVQKIITKPLESISCMYGQSEWRTTDLKEVGLMPTHGAILARSR</sequence>
<dbReference type="PANTHER" id="PTHR48019">
    <property type="entry name" value="SERUM RESPONSE FACTOR HOMOLOG"/>
    <property type="match status" value="1"/>
</dbReference>
<dbReference type="InterPro" id="IPR036879">
    <property type="entry name" value="TF_MADSbox_sf"/>
</dbReference>
<keyword evidence="3" id="KW-0238">DNA-binding</keyword>
<dbReference type="GO" id="GO:0045944">
    <property type="term" value="P:positive regulation of transcription by RNA polymerase II"/>
    <property type="evidence" value="ECO:0007669"/>
    <property type="project" value="InterPro"/>
</dbReference>
<comment type="subcellular location">
    <subcellularLocation>
        <location evidence="1">Nucleus</location>
    </subcellularLocation>
</comment>
<feature type="coiled-coil region" evidence="6">
    <location>
        <begin position="87"/>
        <end position="177"/>
    </location>
</feature>
<comment type="caution">
    <text evidence="9">The sequence shown here is derived from an EMBL/GenBank/DDBJ whole genome shotgun (WGS) entry which is preliminary data.</text>
</comment>
<dbReference type="EMBL" id="JAAGAX010000011">
    <property type="protein sequence ID" value="KAF2298928.1"/>
    <property type="molecule type" value="Genomic_DNA"/>
</dbReference>
<keyword evidence="11" id="KW-1185">Reference proteome</keyword>
<dbReference type="GO" id="GO:0048440">
    <property type="term" value="P:carpel development"/>
    <property type="evidence" value="ECO:0007669"/>
    <property type="project" value="UniProtKB-ARBA"/>
</dbReference>
<evidence type="ECO:0000313" key="9">
    <source>
        <dbReference type="EMBL" id="KAF2298928.1"/>
    </source>
</evidence>
<name>A0A6A6LF41_HEVBR</name>
<dbReference type="Pfam" id="PF00319">
    <property type="entry name" value="SRF-TF"/>
    <property type="match status" value="1"/>
</dbReference>
<dbReference type="Pfam" id="PF01486">
    <property type="entry name" value="K-box"/>
    <property type="match status" value="1"/>
</dbReference>
<dbReference type="PRINTS" id="PR00404">
    <property type="entry name" value="MADSDOMAIN"/>
</dbReference>
<dbReference type="PROSITE" id="PS50066">
    <property type="entry name" value="MADS_BOX_2"/>
    <property type="match status" value="1"/>
</dbReference>
<dbReference type="CDD" id="cd00265">
    <property type="entry name" value="MADS_MEF2_like"/>
    <property type="match status" value="1"/>
</dbReference>
<feature type="domain" description="MADS-box" evidence="7">
    <location>
        <begin position="1"/>
        <end position="61"/>
    </location>
</feature>
<evidence type="ECO:0000259" key="8">
    <source>
        <dbReference type="PROSITE" id="PS51297"/>
    </source>
</evidence>
<dbReference type="InterPro" id="IPR002100">
    <property type="entry name" value="TF_MADSbox"/>
</dbReference>
<keyword evidence="5" id="KW-0539">Nucleus</keyword>
<protein>
    <recommendedName>
        <fullName evidence="12">HbMADS-box protein</fullName>
    </recommendedName>
</protein>
<accession>A0A6A6LF41</accession>
<evidence type="ECO:0000256" key="1">
    <source>
        <dbReference type="ARBA" id="ARBA00004123"/>
    </source>
</evidence>
<evidence type="ECO:0000256" key="6">
    <source>
        <dbReference type="SAM" id="Coils"/>
    </source>
</evidence>
<feature type="domain" description="K-box" evidence="8">
    <location>
        <begin position="87"/>
        <end position="177"/>
    </location>
</feature>
<dbReference type="PROSITE" id="PS00350">
    <property type="entry name" value="MADS_BOX_1"/>
    <property type="match status" value="1"/>
</dbReference>
<dbReference type="InterPro" id="IPR050142">
    <property type="entry name" value="MADS-box/MEF2_TF"/>
</dbReference>
<evidence type="ECO:0000256" key="2">
    <source>
        <dbReference type="ARBA" id="ARBA00023015"/>
    </source>
</evidence>
<dbReference type="InterPro" id="IPR033896">
    <property type="entry name" value="MEF2-like_N"/>
</dbReference>
<keyword evidence="4" id="KW-0804">Transcription</keyword>
<dbReference type="FunFam" id="3.40.1810.10:FF:000004">
    <property type="entry name" value="MADS-box transcription factor 1"/>
    <property type="match status" value="1"/>
</dbReference>
<dbReference type="SUPFAM" id="SSF55455">
    <property type="entry name" value="SRF-like"/>
    <property type="match status" value="1"/>
</dbReference>